<sequence>MTLNALHILVLGLSSMVLLGFQRGTSKHRPFAALSAYLLIVSAGAVAVLRLFGRHELAELPQLFINLALLLALIAQRGNVVELFRNSGPRQSRLALLLRKETWI</sequence>
<evidence type="ECO:0000256" key="1">
    <source>
        <dbReference type="SAM" id="Phobius"/>
    </source>
</evidence>
<dbReference type="InterPro" id="IPR008473">
    <property type="entry name" value="Phage_holin_3_7"/>
</dbReference>
<gene>
    <name evidence="2" type="ORF">BUE93_04960</name>
</gene>
<proteinExistence type="predicted"/>
<dbReference type="Proteomes" id="UP000239469">
    <property type="component" value="Unassembled WGS sequence"/>
</dbReference>
<feature type="transmembrane region" description="Helical" evidence="1">
    <location>
        <begin position="31"/>
        <end position="52"/>
    </location>
</feature>
<keyword evidence="1" id="KW-1133">Transmembrane helix</keyword>
<name>A0A2S9X7S0_9NEIS</name>
<evidence type="ECO:0000313" key="3">
    <source>
        <dbReference type="Proteomes" id="UP000239469"/>
    </source>
</evidence>
<evidence type="ECO:0000313" key="2">
    <source>
        <dbReference type="EMBL" id="PRP71758.1"/>
    </source>
</evidence>
<keyword evidence="1" id="KW-0472">Membrane</keyword>
<dbReference type="AlphaFoldDB" id="A0A2S9X7S0"/>
<evidence type="ECO:0008006" key="4">
    <source>
        <dbReference type="Google" id="ProtNLM"/>
    </source>
</evidence>
<protein>
    <recommendedName>
        <fullName evidence="4">Phage holin family protein</fullName>
    </recommendedName>
</protein>
<dbReference type="Pfam" id="PF05449">
    <property type="entry name" value="Phage_holin_3_7"/>
    <property type="match status" value="1"/>
</dbReference>
<reference evidence="2 3" key="1">
    <citation type="submission" date="2017-01" db="EMBL/GenBank/DDBJ databases">
        <title>New insights into the genetic diversity of Chromobacterium isolated from tropical freshwater lake.</title>
        <authorList>
            <person name="Santos A.B."/>
            <person name="Nascimento A.M."/>
            <person name="Da Silva P.C."/>
        </authorList>
    </citation>
    <scope>NUCLEOTIDE SEQUENCE [LARGE SCALE GENOMIC DNA]</scope>
    <source>
        <strain evidence="2 3">56AF</strain>
    </source>
</reference>
<dbReference type="OrthoDB" id="9182726at2"/>
<comment type="caution">
    <text evidence="2">The sequence shown here is derived from an EMBL/GenBank/DDBJ whole genome shotgun (WGS) entry which is preliminary data.</text>
</comment>
<feature type="transmembrane region" description="Helical" evidence="1">
    <location>
        <begin position="6"/>
        <end position="24"/>
    </location>
</feature>
<organism evidence="2 3">
    <name type="scientific">Chromobacterium amazonense</name>
    <dbReference type="NCBI Taxonomy" id="1382803"/>
    <lineage>
        <taxon>Bacteria</taxon>
        <taxon>Pseudomonadati</taxon>
        <taxon>Pseudomonadota</taxon>
        <taxon>Betaproteobacteria</taxon>
        <taxon>Neisseriales</taxon>
        <taxon>Chromobacteriaceae</taxon>
        <taxon>Chromobacterium</taxon>
    </lineage>
</organism>
<dbReference type="EMBL" id="MTBD01000008">
    <property type="protein sequence ID" value="PRP71758.1"/>
    <property type="molecule type" value="Genomic_DNA"/>
</dbReference>
<accession>A0A2S9X7S0</accession>
<feature type="transmembrane region" description="Helical" evidence="1">
    <location>
        <begin position="64"/>
        <end position="84"/>
    </location>
</feature>
<keyword evidence="1" id="KW-0812">Transmembrane</keyword>
<dbReference type="RefSeq" id="WP_106076009.1">
    <property type="nucleotide sequence ID" value="NZ_MTBD01000008.1"/>
</dbReference>